<sequence>MKTSARNQFPGSVVAVNQGPVTAQVTLGLAGGMEITASMTSAAAERLGVAVGQQAMALVKSSEVVLVTDFAGYKLSARNQLTGTIASLQRGSAVSLVGVTLPGGLGVTASVTNDAVDALGLKVGQQATAAFKAYAVMVAVKA</sequence>
<dbReference type="InterPro" id="IPR005116">
    <property type="entry name" value="Transp-assoc_OB_typ1"/>
</dbReference>
<dbReference type="Pfam" id="PF03459">
    <property type="entry name" value="TOBE"/>
    <property type="match status" value="2"/>
</dbReference>
<evidence type="ECO:0000313" key="5">
    <source>
        <dbReference type="Proteomes" id="UP001293718"/>
    </source>
</evidence>
<dbReference type="RefSeq" id="WP_066341630.1">
    <property type="nucleotide sequence ID" value="NZ_JAXOJX010000065.1"/>
</dbReference>
<organism evidence="4 5">
    <name type="scientific">Azohydromonas lata</name>
    <dbReference type="NCBI Taxonomy" id="45677"/>
    <lineage>
        <taxon>Bacteria</taxon>
        <taxon>Pseudomonadati</taxon>
        <taxon>Pseudomonadota</taxon>
        <taxon>Betaproteobacteria</taxon>
        <taxon>Burkholderiales</taxon>
        <taxon>Sphaerotilaceae</taxon>
        <taxon>Azohydromonas</taxon>
    </lineage>
</organism>
<keyword evidence="5" id="KW-1185">Reference proteome</keyword>
<dbReference type="InterPro" id="IPR004606">
    <property type="entry name" value="Mop_domain"/>
</dbReference>
<reference evidence="4 5" key="1">
    <citation type="submission" date="2023-11" db="EMBL/GenBank/DDBJ databases">
        <title>Draft genome of Azohydromonas lata strain H1 (DSM1123), a polyhydroxyalkanoate producer.</title>
        <authorList>
            <person name="Traversa D."/>
            <person name="D'Addabbo P."/>
            <person name="Pazzani C."/>
            <person name="Manzari C."/>
            <person name="Chiara M."/>
            <person name="Scrascia M."/>
        </authorList>
    </citation>
    <scope>NUCLEOTIDE SEQUENCE [LARGE SCALE GENOMIC DNA]</scope>
    <source>
        <strain evidence="4 5">H1</strain>
    </source>
</reference>
<dbReference type="PANTHER" id="PTHR30432">
    <property type="entry name" value="TRANSCRIPTIONAL REGULATOR MODE"/>
    <property type="match status" value="1"/>
</dbReference>
<protein>
    <submittedName>
        <fullName evidence="4">TOBE domain-containing protein</fullName>
    </submittedName>
</protein>
<dbReference type="PANTHER" id="PTHR30432:SF1">
    <property type="entry name" value="DNA-BINDING TRANSCRIPTIONAL DUAL REGULATOR MODE"/>
    <property type="match status" value="1"/>
</dbReference>
<feature type="domain" description="Mop" evidence="3">
    <location>
        <begin position="74"/>
        <end position="140"/>
    </location>
</feature>
<dbReference type="InterPro" id="IPR008995">
    <property type="entry name" value="Mo/tungstate-bd_C_term_dom"/>
</dbReference>
<evidence type="ECO:0000256" key="2">
    <source>
        <dbReference type="PROSITE-ProRule" id="PRU01213"/>
    </source>
</evidence>
<dbReference type="NCBIfam" id="TIGR00638">
    <property type="entry name" value="Mop"/>
    <property type="match status" value="2"/>
</dbReference>
<dbReference type="Gene3D" id="2.40.50.100">
    <property type="match status" value="2"/>
</dbReference>
<dbReference type="Proteomes" id="UP001293718">
    <property type="component" value="Unassembled WGS sequence"/>
</dbReference>
<evidence type="ECO:0000313" key="4">
    <source>
        <dbReference type="EMBL" id="MDZ5460310.1"/>
    </source>
</evidence>
<comment type="caution">
    <text evidence="4">The sequence shown here is derived from an EMBL/GenBank/DDBJ whole genome shotgun (WGS) entry which is preliminary data.</text>
</comment>
<dbReference type="SUPFAM" id="SSF50331">
    <property type="entry name" value="MOP-like"/>
    <property type="match status" value="2"/>
</dbReference>
<keyword evidence="1 2" id="KW-0500">Molybdenum</keyword>
<dbReference type="PROSITE" id="PS51866">
    <property type="entry name" value="MOP"/>
    <property type="match status" value="2"/>
</dbReference>
<dbReference type="EMBL" id="JAXOJX010000065">
    <property type="protein sequence ID" value="MDZ5460310.1"/>
    <property type="molecule type" value="Genomic_DNA"/>
</dbReference>
<proteinExistence type="predicted"/>
<accession>A0ABU5IN49</accession>
<name>A0ABU5IN49_9BURK</name>
<evidence type="ECO:0000259" key="3">
    <source>
        <dbReference type="PROSITE" id="PS51866"/>
    </source>
</evidence>
<dbReference type="InterPro" id="IPR051815">
    <property type="entry name" value="Molybdate_resp_trans_reg"/>
</dbReference>
<evidence type="ECO:0000256" key="1">
    <source>
        <dbReference type="ARBA" id="ARBA00022505"/>
    </source>
</evidence>
<feature type="domain" description="Mop" evidence="3">
    <location>
        <begin position="2"/>
        <end position="68"/>
    </location>
</feature>
<gene>
    <name evidence="4" type="ORF">SM757_27395</name>
</gene>